<gene>
    <name evidence="1" type="ORF">E2C01_084839</name>
</gene>
<proteinExistence type="predicted"/>
<keyword evidence="2" id="KW-1185">Reference proteome</keyword>
<accession>A0A5B7J8U0</accession>
<sequence length="44" mass="5216">MTYTGPRLDLELVKCSTSLSRHLFAGDAVGGSWRVNCGWWWWWW</sequence>
<reference evidence="1 2" key="1">
    <citation type="submission" date="2019-05" db="EMBL/GenBank/DDBJ databases">
        <title>Another draft genome of Portunus trituberculatus and its Hox gene families provides insights of decapod evolution.</title>
        <authorList>
            <person name="Jeong J.-H."/>
            <person name="Song I."/>
            <person name="Kim S."/>
            <person name="Choi T."/>
            <person name="Kim D."/>
            <person name="Ryu S."/>
            <person name="Kim W."/>
        </authorList>
    </citation>
    <scope>NUCLEOTIDE SEQUENCE [LARGE SCALE GENOMIC DNA]</scope>
    <source>
        <tissue evidence="1">Muscle</tissue>
    </source>
</reference>
<organism evidence="1 2">
    <name type="scientific">Portunus trituberculatus</name>
    <name type="common">Swimming crab</name>
    <name type="synonym">Neptunus trituberculatus</name>
    <dbReference type="NCBI Taxonomy" id="210409"/>
    <lineage>
        <taxon>Eukaryota</taxon>
        <taxon>Metazoa</taxon>
        <taxon>Ecdysozoa</taxon>
        <taxon>Arthropoda</taxon>
        <taxon>Crustacea</taxon>
        <taxon>Multicrustacea</taxon>
        <taxon>Malacostraca</taxon>
        <taxon>Eumalacostraca</taxon>
        <taxon>Eucarida</taxon>
        <taxon>Decapoda</taxon>
        <taxon>Pleocyemata</taxon>
        <taxon>Brachyura</taxon>
        <taxon>Eubrachyura</taxon>
        <taxon>Portunoidea</taxon>
        <taxon>Portunidae</taxon>
        <taxon>Portuninae</taxon>
        <taxon>Portunus</taxon>
    </lineage>
</organism>
<dbReference type="Proteomes" id="UP000324222">
    <property type="component" value="Unassembled WGS sequence"/>
</dbReference>
<dbReference type="EMBL" id="VSRR010082483">
    <property type="protein sequence ID" value="MPC89877.1"/>
    <property type="molecule type" value="Genomic_DNA"/>
</dbReference>
<comment type="caution">
    <text evidence="1">The sequence shown here is derived from an EMBL/GenBank/DDBJ whole genome shotgun (WGS) entry which is preliminary data.</text>
</comment>
<evidence type="ECO:0000313" key="1">
    <source>
        <dbReference type="EMBL" id="MPC89877.1"/>
    </source>
</evidence>
<evidence type="ECO:0000313" key="2">
    <source>
        <dbReference type="Proteomes" id="UP000324222"/>
    </source>
</evidence>
<name>A0A5B7J8U0_PORTR</name>
<dbReference type="AlphaFoldDB" id="A0A5B7J8U0"/>
<protein>
    <submittedName>
        <fullName evidence="1">Uncharacterized protein</fullName>
    </submittedName>
</protein>